<evidence type="ECO:0000313" key="3">
    <source>
        <dbReference type="Proteomes" id="UP000552241"/>
    </source>
</evidence>
<sequence length="592" mass="69543">MNTKVQEITQKIQSMILRYPLVLLISLVMAVSAIICIELNYKNQYPWVKIIIVSGLGISLLFALKMLSQRMKKGIWVELLGIVFLVGYYFLLPKKEDDFTEVFAYLLIPTFILSHLLVAFVAFIKKENSENHFWQFNKSLFVNFFLTLVFTGVLTSGVELAFLAVENLFNLDFKEEIYGQIAVFLLIFGSTVIFLLFNESGLEFLEKEGNYPVVLKFFTQYVLIPLLSIYVVILYFYSGKILINWELPRGWVSYLILAYSIVGILALLLVHPLKEEKAKSWVKIFSKVFYFTLIPLVVLLFVAIFTRVLEYGYTEPRYFVLLLAIWLMSVVLYFIFKKNPTIKFIPISLFSFGLFALVFPYFNSFSVAKRSQKNELEKILNENNLLVDGKIDFTKEVADTIVSEIDNKFDFLSERFQNEYLFQFLDKQTKKDFEDRKYWSFYSKFIHTKITPQSRPDDYYNVNLEASGTVDQIGEYQFMVMNQDVNFGKFKLQNDSVFLNFYQEKKDKRYILKLNGKDSVDLLPEIDKLFQKFKPSNSDGNLHEKLDPLFIEKDLGKYHFRIYFKNLNKSKYGNETPTYWFENQVILVKENP</sequence>
<dbReference type="Pfam" id="PF13687">
    <property type="entry name" value="DUF4153"/>
    <property type="match status" value="1"/>
</dbReference>
<feature type="transmembrane region" description="Helical" evidence="1">
    <location>
        <begin position="21"/>
        <end position="41"/>
    </location>
</feature>
<proteinExistence type="predicted"/>
<feature type="transmembrane region" description="Helical" evidence="1">
    <location>
        <begin position="103"/>
        <end position="124"/>
    </location>
</feature>
<evidence type="ECO:0000313" key="2">
    <source>
        <dbReference type="EMBL" id="MBA5628624.1"/>
    </source>
</evidence>
<feature type="transmembrane region" description="Helical" evidence="1">
    <location>
        <begin position="47"/>
        <end position="67"/>
    </location>
</feature>
<dbReference type="RefSeq" id="WP_182042216.1">
    <property type="nucleotide sequence ID" value="NZ_JACDZE010000001.1"/>
</dbReference>
<name>A0A838ZJT1_9FLAO</name>
<dbReference type="InterPro" id="IPR025291">
    <property type="entry name" value="DUF4153"/>
</dbReference>
<organism evidence="2 3">
    <name type="scientific">Moheibacter lacus</name>
    <dbReference type="NCBI Taxonomy" id="2745851"/>
    <lineage>
        <taxon>Bacteria</taxon>
        <taxon>Pseudomonadati</taxon>
        <taxon>Bacteroidota</taxon>
        <taxon>Flavobacteriia</taxon>
        <taxon>Flavobacteriales</taxon>
        <taxon>Weeksellaceae</taxon>
        <taxon>Moheibacter</taxon>
    </lineage>
</organism>
<keyword evidence="3" id="KW-1185">Reference proteome</keyword>
<keyword evidence="1" id="KW-0472">Membrane</keyword>
<comment type="caution">
    <text evidence="2">The sequence shown here is derived from an EMBL/GenBank/DDBJ whole genome shotgun (WGS) entry which is preliminary data.</text>
</comment>
<protein>
    <submittedName>
        <fullName evidence="2">DUF4153 domain-containing protein</fullName>
    </submittedName>
</protein>
<evidence type="ECO:0000256" key="1">
    <source>
        <dbReference type="SAM" id="Phobius"/>
    </source>
</evidence>
<dbReference type="AlphaFoldDB" id="A0A838ZJT1"/>
<feature type="transmembrane region" description="Helical" evidence="1">
    <location>
        <begin position="343"/>
        <end position="362"/>
    </location>
</feature>
<keyword evidence="1" id="KW-1133">Transmembrane helix</keyword>
<accession>A0A838ZJT1</accession>
<feature type="transmembrane region" description="Helical" evidence="1">
    <location>
        <begin position="74"/>
        <end position="91"/>
    </location>
</feature>
<feature type="transmembrane region" description="Helical" evidence="1">
    <location>
        <begin position="177"/>
        <end position="197"/>
    </location>
</feature>
<feature type="transmembrane region" description="Helical" evidence="1">
    <location>
        <begin position="318"/>
        <end position="336"/>
    </location>
</feature>
<reference evidence="2 3" key="1">
    <citation type="submission" date="2020-07" db="EMBL/GenBank/DDBJ databases">
        <title>Moheibacter lacus sp. nov., a member of the family Flavobacteriaceae isolated from freshwater lake sediment.</title>
        <authorList>
            <person name="Liu Y."/>
        </authorList>
    </citation>
    <scope>NUCLEOTIDE SEQUENCE [LARGE SCALE GENOMIC DNA]</scope>
    <source>
        <strain evidence="2 3">BDHS18</strain>
    </source>
</reference>
<dbReference type="EMBL" id="JACDZE010000001">
    <property type="protein sequence ID" value="MBA5628624.1"/>
    <property type="molecule type" value="Genomic_DNA"/>
</dbReference>
<keyword evidence="1" id="KW-0812">Transmembrane</keyword>
<feature type="transmembrane region" description="Helical" evidence="1">
    <location>
        <begin position="144"/>
        <end position="165"/>
    </location>
</feature>
<feature type="transmembrane region" description="Helical" evidence="1">
    <location>
        <begin position="218"/>
        <end position="239"/>
    </location>
</feature>
<gene>
    <name evidence="2" type="ORF">HU137_02430</name>
</gene>
<dbReference type="Proteomes" id="UP000552241">
    <property type="component" value="Unassembled WGS sequence"/>
</dbReference>
<feature type="transmembrane region" description="Helical" evidence="1">
    <location>
        <begin position="284"/>
        <end position="306"/>
    </location>
</feature>
<feature type="transmembrane region" description="Helical" evidence="1">
    <location>
        <begin position="251"/>
        <end position="272"/>
    </location>
</feature>